<reference evidence="2" key="1">
    <citation type="submission" date="2021-03" db="EMBL/GenBank/DDBJ databases">
        <title>Leucobacter chromiisoli sp. nov., isolated from chromium-containing soil of chemical plant.</title>
        <authorList>
            <person name="Xu Z."/>
        </authorList>
    </citation>
    <scope>NUCLEOTIDE SEQUENCE</scope>
    <source>
        <strain evidence="2">S27</strain>
    </source>
</reference>
<dbReference type="RefSeq" id="WP_208097833.1">
    <property type="nucleotide sequence ID" value="NZ_JAGDYM010000010.1"/>
</dbReference>
<dbReference type="EMBL" id="JAGDYM010000010">
    <property type="protein sequence ID" value="MBO1902064.1"/>
    <property type="molecule type" value="Genomic_DNA"/>
</dbReference>
<accession>A0A939S671</accession>
<feature type="compositionally biased region" description="Low complexity" evidence="1">
    <location>
        <begin position="41"/>
        <end position="56"/>
    </location>
</feature>
<dbReference type="Proteomes" id="UP000664382">
    <property type="component" value="Unassembled WGS sequence"/>
</dbReference>
<gene>
    <name evidence="2" type="ORF">J4H92_08910</name>
</gene>
<protein>
    <submittedName>
        <fullName evidence="2">Uncharacterized protein</fullName>
    </submittedName>
</protein>
<keyword evidence="3" id="KW-1185">Reference proteome</keyword>
<organism evidence="2 3">
    <name type="scientific">Leucobacter weissii</name>
    <dbReference type="NCBI Taxonomy" id="1983706"/>
    <lineage>
        <taxon>Bacteria</taxon>
        <taxon>Bacillati</taxon>
        <taxon>Actinomycetota</taxon>
        <taxon>Actinomycetes</taxon>
        <taxon>Micrococcales</taxon>
        <taxon>Microbacteriaceae</taxon>
        <taxon>Leucobacter</taxon>
    </lineage>
</organism>
<proteinExistence type="predicted"/>
<sequence>MGIFRDLGTLIKAGAAQSLNTDYAESIRESAKLAEQYLENGQPGSPGSRGAASGNPFENLQAYQSGIPASGQVVSLTPTERRVDDVTVYAVELEITIDGLPSYRTIYQTVIAAAALPNWQPGKILPFRVMKDNPRSLLLG</sequence>
<name>A0A939S671_9MICO</name>
<feature type="region of interest" description="Disordered" evidence="1">
    <location>
        <begin position="38"/>
        <end position="58"/>
    </location>
</feature>
<comment type="caution">
    <text evidence="2">The sequence shown here is derived from an EMBL/GenBank/DDBJ whole genome shotgun (WGS) entry which is preliminary data.</text>
</comment>
<evidence type="ECO:0000313" key="3">
    <source>
        <dbReference type="Proteomes" id="UP000664382"/>
    </source>
</evidence>
<evidence type="ECO:0000313" key="2">
    <source>
        <dbReference type="EMBL" id="MBO1902064.1"/>
    </source>
</evidence>
<evidence type="ECO:0000256" key="1">
    <source>
        <dbReference type="SAM" id="MobiDB-lite"/>
    </source>
</evidence>
<dbReference type="AlphaFoldDB" id="A0A939S671"/>